<dbReference type="PROSITE" id="PS50206">
    <property type="entry name" value="RHODANESE_3"/>
    <property type="match status" value="1"/>
</dbReference>
<sequence>MFLIAALYKFADFPEFSDFQKPLHRVCADNDVLGTILLASEGLNGTIAGPPSGVENVLAFIRSEPRFATIEAKLSHAEDAPFLRLKIRLKQEIVALGVGDIDSINGTGTYVAPSEWNDLISDPDVVVIDTRNDYEFAIGTFEGAVNPEIDVFRDFPSWVANRTDLADKPPVAMFCTGGIRCEKLTAWMKNQGFDNVYQLEGGILKYLETVPEDESTWDGECYVFDRRVSVGHGLIPGDNDQCPNCNTVVTPQDRTDPRYAVGVTCPACFDVTSDSRKSRFAERQKQIELAAARGESHLAHTHSRSDGAGTELRE</sequence>
<dbReference type="InterPro" id="IPR040503">
    <property type="entry name" value="TRHO_N"/>
</dbReference>
<dbReference type="PANTHER" id="PTHR43268">
    <property type="entry name" value="THIOSULFATE SULFURTRANSFERASE/RHODANESE-LIKE DOMAIN-CONTAINING PROTEIN 2"/>
    <property type="match status" value="1"/>
</dbReference>
<dbReference type="PANTHER" id="PTHR43268:SF3">
    <property type="entry name" value="RHODANESE-LIKE DOMAIN-CONTAINING PROTEIN 7-RELATED"/>
    <property type="match status" value="1"/>
</dbReference>
<dbReference type="InterPro" id="IPR020936">
    <property type="entry name" value="TrhO"/>
</dbReference>
<dbReference type="SMART" id="SM00450">
    <property type="entry name" value="RHOD"/>
    <property type="match status" value="1"/>
</dbReference>
<dbReference type="NCBIfam" id="NF001136">
    <property type="entry name" value="PRK00142.1-4"/>
    <property type="match status" value="1"/>
</dbReference>
<dbReference type="EMBL" id="UOEK01000295">
    <property type="protein sequence ID" value="VAW04680.1"/>
    <property type="molecule type" value="Genomic_DNA"/>
</dbReference>
<dbReference type="Gene3D" id="3.40.250.10">
    <property type="entry name" value="Rhodanese-like domain"/>
    <property type="match status" value="1"/>
</dbReference>
<name>A0A3B0SJV2_9ZZZZ</name>
<dbReference type="CDD" id="cd01518">
    <property type="entry name" value="RHOD_YceA"/>
    <property type="match status" value="1"/>
</dbReference>
<feature type="region of interest" description="Disordered" evidence="1">
    <location>
        <begin position="291"/>
        <end position="314"/>
    </location>
</feature>
<dbReference type="AlphaFoldDB" id="A0A3B0SJV2"/>
<dbReference type="InterPro" id="IPR001763">
    <property type="entry name" value="Rhodanese-like_dom"/>
</dbReference>
<gene>
    <name evidence="3" type="ORF">MNBD_ACTINO02-2802</name>
</gene>
<organism evidence="3">
    <name type="scientific">hydrothermal vent metagenome</name>
    <dbReference type="NCBI Taxonomy" id="652676"/>
    <lineage>
        <taxon>unclassified sequences</taxon>
        <taxon>metagenomes</taxon>
        <taxon>ecological metagenomes</taxon>
    </lineage>
</organism>
<protein>
    <submittedName>
        <fullName evidence="3">Rhodanese domain protein UPF0176, cyanobacterial/alphaproteobacterial subgroup</fullName>
    </submittedName>
</protein>
<evidence type="ECO:0000256" key="1">
    <source>
        <dbReference type="SAM" id="MobiDB-lite"/>
    </source>
</evidence>
<evidence type="ECO:0000259" key="2">
    <source>
        <dbReference type="PROSITE" id="PS50206"/>
    </source>
</evidence>
<dbReference type="Gene3D" id="3.30.70.100">
    <property type="match status" value="1"/>
</dbReference>
<dbReference type="HAMAP" id="MF_00469">
    <property type="entry name" value="TrhO"/>
    <property type="match status" value="1"/>
</dbReference>
<reference evidence="3" key="1">
    <citation type="submission" date="2018-06" db="EMBL/GenBank/DDBJ databases">
        <authorList>
            <person name="Zhirakovskaya E."/>
        </authorList>
    </citation>
    <scope>NUCLEOTIDE SEQUENCE</scope>
</reference>
<feature type="domain" description="Rhodanese" evidence="2">
    <location>
        <begin position="121"/>
        <end position="215"/>
    </location>
</feature>
<dbReference type="InterPro" id="IPR036873">
    <property type="entry name" value="Rhodanese-like_dom_sf"/>
</dbReference>
<accession>A0A3B0SJV2</accession>
<evidence type="ECO:0000313" key="3">
    <source>
        <dbReference type="EMBL" id="VAW04680.1"/>
    </source>
</evidence>
<proteinExistence type="inferred from homology"/>
<dbReference type="Pfam" id="PF00581">
    <property type="entry name" value="Rhodanese"/>
    <property type="match status" value="1"/>
</dbReference>
<dbReference type="SUPFAM" id="SSF52821">
    <property type="entry name" value="Rhodanese/Cell cycle control phosphatase"/>
    <property type="match status" value="1"/>
</dbReference>
<dbReference type="Pfam" id="PF17773">
    <property type="entry name" value="UPF0176_N"/>
    <property type="match status" value="1"/>
</dbReference>